<proteinExistence type="predicted"/>
<organism evidence="1 2">
    <name type="scientific">Dallia pectoralis</name>
    <name type="common">Alaska blackfish</name>
    <dbReference type="NCBI Taxonomy" id="75939"/>
    <lineage>
        <taxon>Eukaryota</taxon>
        <taxon>Metazoa</taxon>
        <taxon>Chordata</taxon>
        <taxon>Craniata</taxon>
        <taxon>Vertebrata</taxon>
        <taxon>Euteleostomi</taxon>
        <taxon>Actinopterygii</taxon>
        <taxon>Neopterygii</taxon>
        <taxon>Teleostei</taxon>
        <taxon>Protacanthopterygii</taxon>
        <taxon>Esociformes</taxon>
        <taxon>Umbridae</taxon>
        <taxon>Dallia</taxon>
    </lineage>
</organism>
<protein>
    <submittedName>
        <fullName evidence="1">Uncharacterized protein</fullName>
    </submittedName>
</protein>
<gene>
    <name evidence="1" type="ORF">DPEC_G00201500</name>
</gene>
<sequence length="352" mass="39672">MEFFDLLIMVIGHLHTVSAVNHSLKHFVTGVSVNTNIPEFTAVGLLDHFPLAYFDSNTKTVVPRSEWINANVSDYWDKHNQLAVDARQYFKNKMPVLKKLFNQSMPTGAHVLQVILGCGLDDQTGVTGVFFQLGYDGEDFLLLNQTTWAWIALKPQAVSTKLKWDTDEVDNEFWKYYLTQECINFLKKFLDYGRSSLMRTAVPPSVSLLQKTPSSPVTCHATGFYPNRVNVTWKKDGQERHEDVEIRETLPNDDGTFQKSVHLTVKPEEWKNHKYQCVVQVSGIQEDFIKDLTEDEIQTNRDQTPTGLIIGVVVSLILATAAAVIGVVIWKKKTSEGASNYSAPEAQGLSES</sequence>
<evidence type="ECO:0000313" key="2">
    <source>
        <dbReference type="Proteomes" id="UP001157502"/>
    </source>
</evidence>
<reference evidence="1" key="1">
    <citation type="submission" date="2021-05" db="EMBL/GenBank/DDBJ databases">
        <authorList>
            <person name="Pan Q."/>
            <person name="Jouanno E."/>
            <person name="Zahm M."/>
            <person name="Klopp C."/>
            <person name="Cabau C."/>
            <person name="Louis A."/>
            <person name="Berthelot C."/>
            <person name="Parey E."/>
            <person name="Roest Crollius H."/>
            <person name="Montfort J."/>
            <person name="Robinson-Rechavi M."/>
            <person name="Bouchez O."/>
            <person name="Lampietro C."/>
            <person name="Lopez Roques C."/>
            <person name="Donnadieu C."/>
            <person name="Postlethwait J."/>
            <person name="Bobe J."/>
            <person name="Dillon D."/>
            <person name="Chandos A."/>
            <person name="von Hippel F."/>
            <person name="Guiguen Y."/>
        </authorList>
    </citation>
    <scope>NUCLEOTIDE SEQUENCE</scope>
    <source>
        <strain evidence="1">YG-Jan2019</strain>
    </source>
</reference>
<keyword evidence="2" id="KW-1185">Reference proteome</keyword>
<evidence type="ECO:0000313" key="1">
    <source>
        <dbReference type="EMBL" id="KAJ8000115.1"/>
    </source>
</evidence>
<comment type="caution">
    <text evidence="1">The sequence shown here is derived from an EMBL/GenBank/DDBJ whole genome shotgun (WGS) entry which is preliminary data.</text>
</comment>
<name>A0ACC2G9G6_DALPE</name>
<dbReference type="Proteomes" id="UP001157502">
    <property type="component" value="Chromosome 16"/>
</dbReference>
<accession>A0ACC2G9G6</accession>
<dbReference type="EMBL" id="CM055743">
    <property type="protein sequence ID" value="KAJ8000115.1"/>
    <property type="molecule type" value="Genomic_DNA"/>
</dbReference>